<dbReference type="GO" id="GO:0015031">
    <property type="term" value="P:protein transport"/>
    <property type="evidence" value="ECO:0007669"/>
    <property type="project" value="UniProtKB-KW"/>
</dbReference>
<dbReference type="GO" id="GO:0005768">
    <property type="term" value="C:endosome"/>
    <property type="evidence" value="ECO:0007669"/>
    <property type="project" value="UniProtKB-ARBA"/>
</dbReference>
<dbReference type="SUPFAM" id="SSF64268">
    <property type="entry name" value="PX domain"/>
    <property type="match status" value="1"/>
</dbReference>
<evidence type="ECO:0000256" key="2">
    <source>
        <dbReference type="ARBA" id="ARBA00022448"/>
    </source>
</evidence>
<proteinExistence type="inferred from homology"/>
<feature type="compositionally biased region" description="Basic and acidic residues" evidence="4">
    <location>
        <begin position="1"/>
        <end position="20"/>
    </location>
</feature>
<dbReference type="Pfam" id="PF09325">
    <property type="entry name" value="Vps5"/>
    <property type="match status" value="1"/>
</dbReference>
<dbReference type="AlphaFoldDB" id="A0A8I6ARA2"/>
<protein>
    <submittedName>
        <fullName evidence="6">Sorting nexin 32</fullName>
    </submittedName>
</protein>
<comment type="similarity">
    <text evidence="1">Belongs to the sorting nexin family.</text>
</comment>
<dbReference type="Gene3D" id="1.20.1270.60">
    <property type="entry name" value="Arfaptin homology (AH) domain/BAR domain"/>
    <property type="match status" value="1"/>
</dbReference>
<dbReference type="PANTHER" id="PTHR45850:SF3">
    <property type="entry name" value="SORTING NEXIN-32"/>
    <property type="match status" value="1"/>
</dbReference>
<dbReference type="CDD" id="cd06892">
    <property type="entry name" value="PX_SNX5_like"/>
    <property type="match status" value="1"/>
</dbReference>
<dbReference type="RGD" id="1560591">
    <property type="gene designation" value="Snx32"/>
</dbReference>
<dbReference type="Gene3D" id="3.30.1520.10">
    <property type="entry name" value="Phox-like domain"/>
    <property type="match status" value="1"/>
</dbReference>
<reference evidence="6" key="1">
    <citation type="submission" date="2024-01" db="EMBL/GenBank/DDBJ databases">
        <title>GRCr8: a new rat reference genome assembly contstructed from accurate long reads and long range scaffolding.</title>
        <authorList>
            <person name="Doris P.A."/>
            <person name="Kalbfleisch T."/>
            <person name="Li K."/>
            <person name="Howe K."/>
            <person name="Wood J."/>
        </authorList>
    </citation>
    <scope>NUCLEOTIDE SEQUENCE [LARGE SCALE GENOMIC DNA]</scope>
    <source>
        <strain evidence="6">Brown Norway</strain>
    </source>
</reference>
<feature type="compositionally biased region" description="Low complexity" evidence="4">
    <location>
        <begin position="372"/>
        <end position="384"/>
    </location>
</feature>
<evidence type="ECO:0000256" key="1">
    <source>
        <dbReference type="ARBA" id="ARBA00010883"/>
    </source>
</evidence>
<evidence type="ECO:0000313" key="7">
    <source>
        <dbReference type="Proteomes" id="UP000002494"/>
    </source>
</evidence>
<dbReference type="InterPro" id="IPR027267">
    <property type="entry name" value="AH/BAR_dom_sf"/>
</dbReference>
<dbReference type="InterPro" id="IPR036871">
    <property type="entry name" value="PX_dom_sf"/>
</dbReference>
<gene>
    <name evidence="6 8" type="primary">Snx32</name>
</gene>
<evidence type="ECO:0000313" key="8">
    <source>
        <dbReference type="RGD" id="1560591"/>
    </source>
</evidence>
<keyword evidence="2" id="KW-0813">Transport</keyword>
<reference evidence="6" key="3">
    <citation type="submission" date="2025-09" db="UniProtKB">
        <authorList>
            <consortium name="Ensembl"/>
        </authorList>
    </citation>
    <scope>IDENTIFICATION</scope>
    <source>
        <strain evidence="6">Brown Norway</strain>
    </source>
</reference>
<accession>A0A8I6ARA2</accession>
<evidence type="ECO:0000256" key="3">
    <source>
        <dbReference type="ARBA" id="ARBA00022927"/>
    </source>
</evidence>
<organism evidence="6 7">
    <name type="scientific">Rattus norvegicus</name>
    <name type="common">Rat</name>
    <dbReference type="NCBI Taxonomy" id="10116"/>
    <lineage>
        <taxon>Eukaryota</taxon>
        <taxon>Metazoa</taxon>
        <taxon>Chordata</taxon>
        <taxon>Craniata</taxon>
        <taxon>Vertebrata</taxon>
        <taxon>Euteleostomi</taxon>
        <taxon>Mammalia</taxon>
        <taxon>Eutheria</taxon>
        <taxon>Euarchontoglires</taxon>
        <taxon>Glires</taxon>
        <taxon>Rodentia</taxon>
        <taxon>Myomorpha</taxon>
        <taxon>Muroidea</taxon>
        <taxon>Muridae</taxon>
        <taxon>Murinae</taxon>
        <taxon>Rattus</taxon>
    </lineage>
</organism>
<dbReference type="AGR" id="RGD:1560591"/>
<keyword evidence="3" id="KW-0653">Protein transport</keyword>
<dbReference type="PIRSF" id="PIRSF036924">
    <property type="entry name" value="Snx5_Snx6"/>
    <property type="match status" value="1"/>
</dbReference>
<reference evidence="6" key="2">
    <citation type="submission" date="2025-08" db="UniProtKB">
        <authorList>
            <consortium name="Ensembl"/>
        </authorList>
    </citation>
    <scope>IDENTIFICATION</scope>
    <source>
        <strain evidence="6">Brown Norway</strain>
    </source>
</reference>
<dbReference type="OMA" id="ETHQQLC"/>
<evidence type="ECO:0000259" key="5">
    <source>
        <dbReference type="PROSITE" id="PS50195"/>
    </source>
</evidence>
<feature type="domain" description="PX" evidence="5">
    <location>
        <begin position="28"/>
        <end position="175"/>
    </location>
</feature>
<dbReference type="GO" id="GO:0035091">
    <property type="term" value="F:phosphatidylinositol binding"/>
    <property type="evidence" value="ECO:0007669"/>
    <property type="project" value="UniProtKB-UniRule"/>
</dbReference>
<keyword evidence="7" id="KW-1185">Reference proteome</keyword>
<dbReference type="InterPro" id="IPR015404">
    <property type="entry name" value="Vps5_C"/>
</dbReference>
<dbReference type="PANTHER" id="PTHR45850">
    <property type="entry name" value="SORTING NEXIN FAMILY MEMBER"/>
    <property type="match status" value="1"/>
</dbReference>
<feature type="region of interest" description="Disordered" evidence="4">
    <location>
        <begin position="359"/>
        <end position="384"/>
    </location>
</feature>
<name>A0A8I6ARA2_RAT</name>
<evidence type="ECO:0000256" key="4">
    <source>
        <dbReference type="SAM" id="MobiDB-lite"/>
    </source>
</evidence>
<dbReference type="GeneTree" id="ENSGT00940000162773"/>
<evidence type="ECO:0000313" key="6">
    <source>
        <dbReference type="Ensembl" id="ENSRNOP00000097086.2"/>
    </source>
</evidence>
<dbReference type="InterPro" id="IPR001683">
    <property type="entry name" value="PX_dom"/>
</dbReference>
<dbReference type="InterPro" id="IPR014637">
    <property type="entry name" value="SNX5/SNX6/SNX32"/>
</dbReference>
<feature type="region of interest" description="Disordered" evidence="4">
    <location>
        <begin position="1"/>
        <end position="33"/>
    </location>
</feature>
<dbReference type="PROSITE" id="PS50195">
    <property type="entry name" value="PX"/>
    <property type="match status" value="1"/>
</dbReference>
<dbReference type="Proteomes" id="UP000002494">
    <property type="component" value="Chromosome 1"/>
</dbReference>
<sequence>MSQLRRIMEEHQQEAGKESKPSSTSVDLQGDSPLQVEISDAVSERDKVKFTVQTKSGLPHFAQPEFSVVRQHEEFIWLHDTYVENEEYAGLIIPPAPPRPDFEASREKLQKLGEGNSSITREEFARMKQELEAEYLAIFKKTVAMHEIFLQRLAAHPTLRRDHNLSVFLEYSQDEVDDFFEHERTFLVEYHTRIRDTCQRADRVMHSHKCLADNYIPLSAALSSLGTQAVNQLKRSFLKLAELFERLRKLEGRIASDEDLKLSDMLRYYMRDSQAAKDLLYRRLRALADYENANKALDKARTRNREVQPAESHQQLCCQRFERLSDSAKRGEPRRLASPHSKQPPLPLLLSVSLQSSWTSSLAGSPLSGRISSSWQSWSSSTPG</sequence>
<dbReference type="Ensembl" id="ENSRNOT00000096559.2">
    <property type="protein sequence ID" value="ENSRNOP00000097086.2"/>
    <property type="gene ID" value="ENSRNOG00000026527.8"/>
</dbReference>